<protein>
    <submittedName>
        <fullName evidence="2">Uncharacterized protein</fullName>
    </submittedName>
</protein>
<reference evidence="2" key="1">
    <citation type="submission" date="2021-10" db="EMBL/GenBank/DDBJ databases">
        <title>Tropical sea cucumber genome reveals ecological adaptation and Cuvierian tubules defense mechanism.</title>
        <authorList>
            <person name="Chen T."/>
        </authorList>
    </citation>
    <scope>NUCLEOTIDE SEQUENCE</scope>
    <source>
        <strain evidence="2">Nanhai2018</strain>
        <tissue evidence="2">Muscle</tissue>
    </source>
</reference>
<feature type="compositionally biased region" description="Polar residues" evidence="1">
    <location>
        <begin position="174"/>
        <end position="187"/>
    </location>
</feature>
<accession>A0A9Q1CJ47</accession>
<feature type="compositionally biased region" description="Acidic residues" evidence="1">
    <location>
        <begin position="189"/>
        <end position="200"/>
    </location>
</feature>
<dbReference type="AlphaFoldDB" id="A0A9Q1CJ47"/>
<feature type="compositionally biased region" description="Polar residues" evidence="1">
    <location>
        <begin position="38"/>
        <end position="51"/>
    </location>
</feature>
<feature type="region of interest" description="Disordered" evidence="1">
    <location>
        <begin position="1"/>
        <end position="25"/>
    </location>
</feature>
<name>A0A9Q1CJ47_HOLLE</name>
<comment type="caution">
    <text evidence="2">The sequence shown here is derived from an EMBL/GenBank/DDBJ whole genome shotgun (WGS) entry which is preliminary data.</text>
</comment>
<feature type="compositionally biased region" description="Basic residues" evidence="1">
    <location>
        <begin position="206"/>
        <end position="215"/>
    </location>
</feature>
<feature type="compositionally biased region" description="Basic and acidic residues" evidence="1">
    <location>
        <begin position="130"/>
        <end position="145"/>
    </location>
</feature>
<feature type="compositionally biased region" description="Pro residues" evidence="1">
    <location>
        <begin position="92"/>
        <end position="106"/>
    </location>
</feature>
<feature type="region of interest" description="Disordered" evidence="1">
    <location>
        <begin position="130"/>
        <end position="236"/>
    </location>
</feature>
<evidence type="ECO:0000256" key="1">
    <source>
        <dbReference type="SAM" id="MobiDB-lite"/>
    </source>
</evidence>
<feature type="compositionally biased region" description="Basic residues" evidence="1">
    <location>
        <begin position="1"/>
        <end position="15"/>
    </location>
</feature>
<keyword evidence="3" id="KW-1185">Reference proteome</keyword>
<dbReference type="EMBL" id="JAIZAY010000003">
    <property type="protein sequence ID" value="KAJ8045534.1"/>
    <property type="molecule type" value="Genomic_DNA"/>
</dbReference>
<dbReference type="Proteomes" id="UP001152320">
    <property type="component" value="Chromosome 3"/>
</dbReference>
<evidence type="ECO:0000313" key="3">
    <source>
        <dbReference type="Proteomes" id="UP001152320"/>
    </source>
</evidence>
<proteinExistence type="predicted"/>
<feature type="region of interest" description="Disordered" evidence="1">
    <location>
        <begin position="38"/>
        <end position="110"/>
    </location>
</feature>
<evidence type="ECO:0000313" key="2">
    <source>
        <dbReference type="EMBL" id="KAJ8045534.1"/>
    </source>
</evidence>
<sequence>MESPRIPHKLHHSPRQGKLAQPSNVTSVQEVLDIVHSQQSAKLRPSQTSQLKMGRLGQTVPLPAIQHASLPQRPSTSFGDRPNVRPENHFMPPSPDPLSRSFPPPVSSHKRNEALEGIRNGPQSIKHVANDKHFDDSFPRGEKITRPQTSYGRRRVPVHRAPAESNKIVIPTCPVTNEFRSSSSTGDSPDLDVEGDDRDEEILRICKSRRKGSKKKEKERCLSPVKGHLMRKSSVE</sequence>
<gene>
    <name evidence="2" type="ORF">HOLleu_08562</name>
</gene>
<organism evidence="2 3">
    <name type="scientific">Holothuria leucospilota</name>
    <name type="common">Black long sea cucumber</name>
    <name type="synonym">Mertensiothuria leucospilota</name>
    <dbReference type="NCBI Taxonomy" id="206669"/>
    <lineage>
        <taxon>Eukaryota</taxon>
        <taxon>Metazoa</taxon>
        <taxon>Echinodermata</taxon>
        <taxon>Eleutherozoa</taxon>
        <taxon>Echinozoa</taxon>
        <taxon>Holothuroidea</taxon>
        <taxon>Aspidochirotacea</taxon>
        <taxon>Aspidochirotida</taxon>
        <taxon>Holothuriidae</taxon>
        <taxon>Holothuria</taxon>
    </lineage>
</organism>
<dbReference type="OrthoDB" id="10479151at2759"/>